<feature type="domain" description="Ig-like" evidence="13">
    <location>
        <begin position="397"/>
        <end position="493"/>
    </location>
</feature>
<dbReference type="SMART" id="SM00409">
    <property type="entry name" value="IG"/>
    <property type="match status" value="5"/>
</dbReference>
<comment type="similarity">
    <text evidence="2">Belongs to the immunoglobulin superfamily.</text>
</comment>
<keyword evidence="11" id="KW-0393">Immunoglobulin domain</keyword>
<evidence type="ECO:0000256" key="8">
    <source>
        <dbReference type="ARBA" id="ARBA00023136"/>
    </source>
</evidence>
<proteinExistence type="inferred from homology"/>
<dbReference type="InterPro" id="IPR013098">
    <property type="entry name" value="Ig_I-set"/>
</dbReference>
<feature type="domain" description="Ig-like" evidence="13">
    <location>
        <begin position="117"/>
        <end position="223"/>
    </location>
</feature>
<comment type="subcellular location">
    <subcellularLocation>
        <location evidence="1">Cell membrane</location>
        <topology evidence="1">Single-pass type I membrane protein</topology>
    </subcellularLocation>
</comment>
<feature type="domain" description="Ig-like" evidence="13">
    <location>
        <begin position="313"/>
        <end position="393"/>
    </location>
</feature>
<dbReference type="InterPro" id="IPR013162">
    <property type="entry name" value="CD80_C2-set"/>
</dbReference>
<dbReference type="EMBL" id="JBHFQA010000017">
    <property type="protein sequence ID" value="KAL2085041.1"/>
    <property type="molecule type" value="Genomic_DNA"/>
</dbReference>
<dbReference type="InterPro" id="IPR036179">
    <property type="entry name" value="Ig-like_dom_sf"/>
</dbReference>
<evidence type="ECO:0000256" key="9">
    <source>
        <dbReference type="ARBA" id="ARBA00023157"/>
    </source>
</evidence>
<reference evidence="14 15" key="1">
    <citation type="submission" date="2024-09" db="EMBL/GenBank/DDBJ databases">
        <title>A chromosome-level genome assembly of Gray's grenadier anchovy, Coilia grayii.</title>
        <authorList>
            <person name="Fu Z."/>
        </authorList>
    </citation>
    <scope>NUCLEOTIDE SEQUENCE [LARGE SCALE GENOMIC DNA]</scope>
    <source>
        <strain evidence="14">G4</strain>
        <tissue evidence="14">Muscle</tissue>
    </source>
</reference>
<feature type="domain" description="Ig-like" evidence="13">
    <location>
        <begin position="228"/>
        <end position="304"/>
    </location>
</feature>
<dbReference type="PANTHER" id="PTHR11640:SF51">
    <property type="entry name" value="KIN OF IRRE-LIKE PROTEIN 2"/>
    <property type="match status" value="1"/>
</dbReference>
<keyword evidence="10" id="KW-0325">Glycoprotein</keyword>
<dbReference type="InterPro" id="IPR007110">
    <property type="entry name" value="Ig-like_dom"/>
</dbReference>
<organism evidence="14 15">
    <name type="scientific">Coilia grayii</name>
    <name type="common">Gray's grenadier anchovy</name>
    <dbReference type="NCBI Taxonomy" id="363190"/>
    <lineage>
        <taxon>Eukaryota</taxon>
        <taxon>Metazoa</taxon>
        <taxon>Chordata</taxon>
        <taxon>Craniata</taxon>
        <taxon>Vertebrata</taxon>
        <taxon>Euteleostomi</taxon>
        <taxon>Actinopterygii</taxon>
        <taxon>Neopterygii</taxon>
        <taxon>Teleostei</taxon>
        <taxon>Clupei</taxon>
        <taxon>Clupeiformes</taxon>
        <taxon>Clupeoidei</taxon>
        <taxon>Engraulidae</taxon>
        <taxon>Coilinae</taxon>
        <taxon>Coilia</taxon>
    </lineage>
</organism>
<dbReference type="FunFam" id="2.60.40.10:FF:000103">
    <property type="entry name" value="Kirre like nephrin family adhesion molecule 3"/>
    <property type="match status" value="1"/>
</dbReference>
<dbReference type="Pfam" id="PF07679">
    <property type="entry name" value="I-set"/>
    <property type="match status" value="2"/>
</dbReference>
<dbReference type="InterPro" id="IPR003598">
    <property type="entry name" value="Ig_sub2"/>
</dbReference>
<dbReference type="GO" id="GO:0005886">
    <property type="term" value="C:plasma membrane"/>
    <property type="evidence" value="ECO:0007669"/>
    <property type="project" value="UniProtKB-SubCell"/>
</dbReference>
<comment type="caution">
    <text evidence="14">The sequence shown here is derived from an EMBL/GenBank/DDBJ whole genome shotgun (WGS) entry which is preliminary data.</text>
</comment>
<dbReference type="CDD" id="cd00096">
    <property type="entry name" value="Ig"/>
    <property type="match status" value="1"/>
</dbReference>
<keyword evidence="4 12" id="KW-0812">Transmembrane</keyword>
<evidence type="ECO:0000256" key="7">
    <source>
        <dbReference type="ARBA" id="ARBA00022989"/>
    </source>
</evidence>
<evidence type="ECO:0000256" key="1">
    <source>
        <dbReference type="ARBA" id="ARBA00004251"/>
    </source>
</evidence>
<evidence type="ECO:0000256" key="10">
    <source>
        <dbReference type="ARBA" id="ARBA00023180"/>
    </source>
</evidence>
<dbReference type="Proteomes" id="UP001591681">
    <property type="component" value="Unassembled WGS sequence"/>
</dbReference>
<evidence type="ECO:0000256" key="11">
    <source>
        <dbReference type="ARBA" id="ARBA00023319"/>
    </source>
</evidence>
<dbReference type="SMART" id="SM00408">
    <property type="entry name" value="IGc2"/>
    <property type="match status" value="4"/>
</dbReference>
<accession>A0ABD1JG38</accession>
<dbReference type="InterPro" id="IPR051275">
    <property type="entry name" value="Cell_adhesion_signaling"/>
</dbReference>
<evidence type="ECO:0000256" key="12">
    <source>
        <dbReference type="SAM" id="Phobius"/>
    </source>
</evidence>
<keyword evidence="9" id="KW-1015">Disulfide bond</keyword>
<gene>
    <name evidence="14" type="ORF">ACEWY4_020559</name>
</gene>
<keyword evidence="6" id="KW-0677">Repeat</keyword>
<evidence type="ECO:0000256" key="5">
    <source>
        <dbReference type="ARBA" id="ARBA00022729"/>
    </source>
</evidence>
<dbReference type="InterPro" id="IPR003599">
    <property type="entry name" value="Ig_sub"/>
</dbReference>
<evidence type="ECO:0000259" key="13">
    <source>
        <dbReference type="PROSITE" id="PS50835"/>
    </source>
</evidence>
<dbReference type="Pfam" id="PF08205">
    <property type="entry name" value="C2-set_2"/>
    <property type="match status" value="1"/>
</dbReference>
<protein>
    <recommendedName>
        <fullName evidence="13">Ig-like domain-containing protein</fullName>
    </recommendedName>
</protein>
<keyword evidence="15" id="KW-1185">Reference proteome</keyword>
<dbReference type="AlphaFoldDB" id="A0ABD1JG38"/>
<dbReference type="Gene3D" id="2.60.40.10">
    <property type="entry name" value="Immunoglobulins"/>
    <property type="match status" value="5"/>
</dbReference>
<dbReference type="PANTHER" id="PTHR11640">
    <property type="entry name" value="NEPHRIN"/>
    <property type="match status" value="1"/>
</dbReference>
<dbReference type="InterPro" id="IPR013783">
    <property type="entry name" value="Ig-like_fold"/>
</dbReference>
<dbReference type="FunFam" id="2.60.40.10:FF:000077">
    <property type="entry name" value="Kirre like nephrin family adhesion molecule 3"/>
    <property type="match status" value="1"/>
</dbReference>
<feature type="domain" description="Ig-like" evidence="13">
    <location>
        <begin position="26"/>
        <end position="109"/>
    </location>
</feature>
<keyword evidence="7 12" id="KW-1133">Transmembrane helix</keyword>
<evidence type="ECO:0000256" key="2">
    <source>
        <dbReference type="ARBA" id="ARBA00008637"/>
    </source>
</evidence>
<evidence type="ECO:0000256" key="4">
    <source>
        <dbReference type="ARBA" id="ARBA00022692"/>
    </source>
</evidence>
<dbReference type="PROSITE" id="PS50835">
    <property type="entry name" value="IG_LIKE"/>
    <property type="match status" value="5"/>
</dbReference>
<dbReference type="FunFam" id="2.60.40.10:FF:000170">
    <property type="entry name" value="Kirre like nephrin family adhesion molecule 3"/>
    <property type="match status" value="1"/>
</dbReference>
<keyword evidence="3" id="KW-1003">Cell membrane</keyword>
<keyword evidence="5" id="KW-0732">Signal</keyword>
<name>A0ABD1JG38_9TELE</name>
<feature type="transmembrane region" description="Helical" evidence="12">
    <location>
        <begin position="500"/>
        <end position="524"/>
    </location>
</feature>
<evidence type="ECO:0000313" key="14">
    <source>
        <dbReference type="EMBL" id="KAL2085041.1"/>
    </source>
</evidence>
<evidence type="ECO:0000256" key="6">
    <source>
        <dbReference type="ARBA" id="ARBA00022737"/>
    </source>
</evidence>
<dbReference type="SUPFAM" id="SSF48726">
    <property type="entry name" value="Immunoglobulin"/>
    <property type="match status" value="5"/>
</dbReference>
<evidence type="ECO:0000313" key="15">
    <source>
        <dbReference type="Proteomes" id="UP001591681"/>
    </source>
</evidence>
<evidence type="ECO:0000256" key="3">
    <source>
        <dbReference type="ARBA" id="ARBA00022475"/>
    </source>
</evidence>
<sequence>MHPTKKIRRHSKLVWEHLHKMTTDAAYFSQQPEDRTVVLGQSVTLPCIIVGYQGMVQWTKDGLALGGERDLPGWRRYSLTGDQSLGEHNLFIHSTELTDDAVYECQATQAGIRSHQAKLTILVPPEEPIVEGAPLLRLKAHSPYNLTCQAWGGKPAAEITWYRDGEIQHTSFYTKTLMEDGKRELAVSLLPMIPKDMDSGRTYTCRVLNSAAPAGRQTSVTISVQHPPSVRLSVQPQTVLEGSKVTFICSGSAYPEITGYRWSKAGIPIAEANENSLEVTVDHSFFTDPVSCEVSNAVGSTSVSTLVDVHFGPRLLSAPKPMTVDMGLEASFTCSWIGNPPLTIAWTKQGSSVVLSHSNTLHLKSVTLEDEGTYTCKAIVPHIGVAETDVTLTVNGPPIIMADSTQHAVRHTKGKLECLVRNSPPPERIVWTFGELSLESGAFGRFSVQTSDRPGGVLSTLVLSETLETDFQTHYNCTAWNRFGMDTTVVTLKEKDTLPMAIIVGALVSGGCILTVCFTALLSFGCRHSAKGRMSTQLANCDFRVQITHDNNNVQVNDVNEPTAPFSCESARTSHTDLLDEDDDRFDLKKTHTQEPTDVFYNIQDHNDVRAHNSKFTEYSSILPSAYPATKPQPTSLTYSQQDDYGCSHQCATTADTLQNPSQVSGQQTQKKTSSVRLTDPICAGSTFLHASCGRAFISYMKTHNISCEKTDTYKQSDQARQMSGSSPHLSYASSHVSLQQSRHTKPCQLHHRMQTHV</sequence>
<keyword evidence="8 12" id="KW-0472">Membrane</keyword>